<evidence type="ECO:0000256" key="5">
    <source>
        <dbReference type="SAM" id="Phobius"/>
    </source>
</evidence>
<accession>A0ABS5THB7</accession>
<keyword evidence="2 5" id="KW-0812">Transmembrane</keyword>
<evidence type="ECO:0000256" key="3">
    <source>
        <dbReference type="ARBA" id="ARBA00022989"/>
    </source>
</evidence>
<feature type="transmembrane region" description="Helical" evidence="5">
    <location>
        <begin position="335"/>
        <end position="356"/>
    </location>
</feature>
<sequence>MTTPIDRTPSRPMLASSARFVRECWTQTITVRPRSASRRGSAQVALSVALPLAVLLALHRSDLTACAVFGSLNSVYGKTLPGRDRLITQARAGLMMTAVVVIGTAAGMAGPAGAVLALSIASVAGPMFSRRYGWLPNPALFLVFAVATLAAEPHPATDLLPAALIAAASAASAMIISQGIWCTHPASFPSNHFRPLPLRDVVTAPGARTDLLLHALTPSVAALLAWSAGFGHPYWAAVAATVPLAGTTLAGQVARGVHRSLGTAFGVMAAYVLLAPPWPVWLLVAAIGVLQFLTETFVARNYGIAVFFITPMALTLSHLGAVAEPGQLIIDRMMATALGICVALLLLTCSAISRSWDFP</sequence>
<feature type="transmembrane region" description="Helical" evidence="5">
    <location>
        <begin position="92"/>
        <end position="120"/>
    </location>
</feature>
<feature type="transmembrane region" description="Helical" evidence="5">
    <location>
        <begin position="265"/>
        <end position="290"/>
    </location>
</feature>
<dbReference type="RefSeq" id="WP_214156546.1">
    <property type="nucleotide sequence ID" value="NZ_JAHBAY010000005.1"/>
</dbReference>
<protein>
    <submittedName>
        <fullName evidence="7">FUSC family protein</fullName>
    </submittedName>
</protein>
<comment type="caution">
    <text evidence="7">The sequence shown here is derived from an EMBL/GenBank/DDBJ whole genome shotgun (WGS) entry which is preliminary data.</text>
</comment>
<dbReference type="Pfam" id="PF13515">
    <property type="entry name" value="FUSC_2"/>
    <property type="match status" value="1"/>
</dbReference>
<comment type="subcellular location">
    <subcellularLocation>
        <location evidence="1">Membrane</location>
        <topology evidence="1">Multi-pass membrane protein</topology>
    </subcellularLocation>
</comment>
<evidence type="ECO:0000313" key="8">
    <source>
        <dbReference type="Proteomes" id="UP001197247"/>
    </source>
</evidence>
<dbReference type="Proteomes" id="UP001197247">
    <property type="component" value="Unassembled WGS sequence"/>
</dbReference>
<reference evidence="7 8" key="1">
    <citation type="submission" date="2021-05" db="EMBL/GenBank/DDBJ databases">
        <title>Kineosporia and Streptomyces sp. nov. two new marine actinobacteria isolated from Coral.</title>
        <authorList>
            <person name="Buangrab K."/>
            <person name="Sutthacheep M."/>
            <person name="Yeemin T."/>
            <person name="Harunari E."/>
            <person name="Igarashi Y."/>
            <person name="Kanchanasin P."/>
            <person name="Tanasupawat S."/>
            <person name="Phongsopitanun W."/>
        </authorList>
    </citation>
    <scope>NUCLEOTIDE SEQUENCE [LARGE SCALE GENOMIC DNA]</scope>
    <source>
        <strain evidence="7 8">J2-2</strain>
    </source>
</reference>
<dbReference type="InterPro" id="IPR049453">
    <property type="entry name" value="Memb_transporter_dom"/>
</dbReference>
<feature type="transmembrane region" description="Helical" evidence="5">
    <location>
        <begin position="163"/>
        <end position="188"/>
    </location>
</feature>
<feature type="transmembrane region" description="Helical" evidence="5">
    <location>
        <begin position="302"/>
        <end position="323"/>
    </location>
</feature>
<evidence type="ECO:0000313" key="7">
    <source>
        <dbReference type="EMBL" id="MBT0770258.1"/>
    </source>
</evidence>
<feature type="transmembrane region" description="Helical" evidence="5">
    <location>
        <begin position="132"/>
        <end position="151"/>
    </location>
</feature>
<evidence type="ECO:0000259" key="6">
    <source>
        <dbReference type="Pfam" id="PF13515"/>
    </source>
</evidence>
<evidence type="ECO:0000256" key="1">
    <source>
        <dbReference type="ARBA" id="ARBA00004141"/>
    </source>
</evidence>
<gene>
    <name evidence="7" type="ORF">KIH74_15055</name>
</gene>
<keyword evidence="3 5" id="KW-1133">Transmembrane helix</keyword>
<evidence type="ECO:0000256" key="2">
    <source>
        <dbReference type="ARBA" id="ARBA00022692"/>
    </source>
</evidence>
<evidence type="ECO:0000256" key="4">
    <source>
        <dbReference type="ARBA" id="ARBA00023136"/>
    </source>
</evidence>
<organism evidence="7 8">
    <name type="scientific">Kineosporia corallincola</name>
    <dbReference type="NCBI Taxonomy" id="2835133"/>
    <lineage>
        <taxon>Bacteria</taxon>
        <taxon>Bacillati</taxon>
        <taxon>Actinomycetota</taxon>
        <taxon>Actinomycetes</taxon>
        <taxon>Kineosporiales</taxon>
        <taxon>Kineosporiaceae</taxon>
        <taxon>Kineosporia</taxon>
    </lineage>
</organism>
<keyword evidence="8" id="KW-1185">Reference proteome</keyword>
<proteinExistence type="predicted"/>
<feature type="domain" description="Integral membrane bound transporter" evidence="6">
    <location>
        <begin position="220"/>
        <end position="345"/>
    </location>
</feature>
<name>A0ABS5THB7_9ACTN</name>
<keyword evidence="4 5" id="KW-0472">Membrane</keyword>
<dbReference type="EMBL" id="JAHBAY010000005">
    <property type="protein sequence ID" value="MBT0770258.1"/>
    <property type="molecule type" value="Genomic_DNA"/>
</dbReference>